<evidence type="ECO:0000313" key="1">
    <source>
        <dbReference type="EMBL" id="VAX09414.1"/>
    </source>
</evidence>
<accession>A0A3B1BBX0</accession>
<gene>
    <name evidence="1" type="ORF">MNBD_GAMMA25-972</name>
</gene>
<reference evidence="1" key="1">
    <citation type="submission" date="2018-06" db="EMBL/GenBank/DDBJ databases">
        <authorList>
            <person name="Zhirakovskaya E."/>
        </authorList>
    </citation>
    <scope>NUCLEOTIDE SEQUENCE</scope>
</reference>
<organism evidence="1">
    <name type="scientific">hydrothermal vent metagenome</name>
    <dbReference type="NCBI Taxonomy" id="652676"/>
    <lineage>
        <taxon>unclassified sequences</taxon>
        <taxon>metagenomes</taxon>
        <taxon>ecological metagenomes</taxon>
    </lineage>
</organism>
<dbReference type="EMBL" id="UOFY01000036">
    <property type="protein sequence ID" value="VAX09414.1"/>
    <property type="molecule type" value="Genomic_DNA"/>
</dbReference>
<name>A0A3B1BBX0_9ZZZZ</name>
<protein>
    <submittedName>
        <fullName evidence="1">Uncharacterized protein</fullName>
    </submittedName>
</protein>
<dbReference type="AlphaFoldDB" id="A0A3B1BBX0"/>
<sequence>MQILMQRFIQESLGGDFRAKVGSTFMDDVDHELWNIDKLIVQKNHGLFDWHANRNSLYLKRIEDLLHIADLPPLQNPDFPPRWVLLHFTNQQDSFNSEEEYLRNLQGFYWEQGYSIEL</sequence>
<proteinExistence type="predicted"/>